<feature type="transmembrane region" description="Helical" evidence="8">
    <location>
        <begin position="489"/>
        <end position="510"/>
    </location>
</feature>
<evidence type="ECO:0000256" key="8">
    <source>
        <dbReference type="SAM" id="Phobius"/>
    </source>
</evidence>
<feature type="transmembrane region" description="Helical" evidence="8">
    <location>
        <begin position="323"/>
        <end position="350"/>
    </location>
</feature>
<evidence type="ECO:0000256" key="7">
    <source>
        <dbReference type="ARBA" id="ARBA00023136"/>
    </source>
</evidence>
<dbReference type="PANTHER" id="PTHR32024:SF1">
    <property type="entry name" value="KTR SYSTEM POTASSIUM UPTAKE PROTEIN B"/>
    <property type="match status" value="1"/>
</dbReference>
<evidence type="ECO:0000256" key="1">
    <source>
        <dbReference type="ARBA" id="ARBA00004651"/>
    </source>
</evidence>
<dbReference type="PANTHER" id="PTHR32024">
    <property type="entry name" value="TRK SYSTEM POTASSIUM UPTAKE PROTEIN TRKG-RELATED"/>
    <property type="match status" value="1"/>
</dbReference>
<keyword evidence="7 8" id="KW-0472">Membrane</keyword>
<feature type="transmembrane region" description="Helical" evidence="8">
    <location>
        <begin position="12"/>
        <end position="32"/>
    </location>
</feature>
<keyword evidence="6" id="KW-0406">Ion transport</keyword>
<comment type="subcellular location">
    <subcellularLocation>
        <location evidence="1">Cell membrane</location>
        <topology evidence="1">Multi-pass membrane protein</topology>
    </subcellularLocation>
</comment>
<feature type="transmembrane region" description="Helical" evidence="8">
    <location>
        <begin position="287"/>
        <end position="311"/>
    </location>
</feature>
<proteinExistence type="predicted"/>
<feature type="transmembrane region" description="Helical" evidence="8">
    <location>
        <begin position="425"/>
        <end position="443"/>
    </location>
</feature>
<protein>
    <submittedName>
        <fullName evidence="9">Ktr system potassium uptake protein B</fullName>
    </submittedName>
</protein>
<feature type="transmembrane region" description="Helical" evidence="8">
    <location>
        <begin position="203"/>
        <end position="223"/>
    </location>
</feature>
<dbReference type="Proteomes" id="UP001476282">
    <property type="component" value="Unassembled WGS sequence"/>
</dbReference>
<keyword evidence="3" id="KW-1003">Cell membrane</keyword>
<keyword evidence="2" id="KW-0813">Transport</keyword>
<feature type="transmembrane region" description="Helical" evidence="8">
    <location>
        <begin position="254"/>
        <end position="275"/>
    </location>
</feature>
<dbReference type="Pfam" id="PF02386">
    <property type="entry name" value="TrkH"/>
    <property type="match status" value="1"/>
</dbReference>
<feature type="transmembrane region" description="Helical" evidence="8">
    <location>
        <begin position="172"/>
        <end position="191"/>
    </location>
</feature>
<reference evidence="9 10" key="1">
    <citation type="submission" date="2024-02" db="EMBL/GenBank/DDBJ databases">
        <title>Haloferula sargassicola NBRC 104335.</title>
        <authorList>
            <person name="Ichikawa N."/>
            <person name="Katano-Makiyama Y."/>
            <person name="Hidaka K."/>
        </authorList>
    </citation>
    <scope>NUCLEOTIDE SEQUENCE [LARGE SCALE GENOMIC DNA]</scope>
    <source>
        <strain evidence="9 10">NBRC 104335</strain>
    </source>
</reference>
<comment type="caution">
    <text evidence="9">The sequence shown here is derived from an EMBL/GenBank/DDBJ whole genome shotgun (WGS) entry which is preliminary data.</text>
</comment>
<evidence type="ECO:0000256" key="3">
    <source>
        <dbReference type="ARBA" id="ARBA00022475"/>
    </source>
</evidence>
<evidence type="ECO:0000313" key="9">
    <source>
        <dbReference type="EMBL" id="GAA5483324.1"/>
    </source>
</evidence>
<dbReference type="RefSeq" id="WP_353567436.1">
    <property type="nucleotide sequence ID" value="NZ_BAABRI010000013.1"/>
</dbReference>
<evidence type="ECO:0000256" key="6">
    <source>
        <dbReference type="ARBA" id="ARBA00023065"/>
    </source>
</evidence>
<feature type="transmembrane region" description="Helical" evidence="8">
    <location>
        <begin position="139"/>
        <end position="160"/>
    </location>
</feature>
<dbReference type="EMBL" id="BAABRI010000013">
    <property type="protein sequence ID" value="GAA5483324.1"/>
    <property type="molecule type" value="Genomic_DNA"/>
</dbReference>
<organism evidence="9 10">
    <name type="scientific">Haloferula sargassicola</name>
    <dbReference type="NCBI Taxonomy" id="490096"/>
    <lineage>
        <taxon>Bacteria</taxon>
        <taxon>Pseudomonadati</taxon>
        <taxon>Verrucomicrobiota</taxon>
        <taxon>Verrucomicrobiia</taxon>
        <taxon>Verrucomicrobiales</taxon>
        <taxon>Verrucomicrobiaceae</taxon>
        <taxon>Haloferula</taxon>
    </lineage>
</organism>
<feature type="transmembrane region" description="Helical" evidence="8">
    <location>
        <begin position="546"/>
        <end position="567"/>
    </location>
</feature>
<evidence type="ECO:0000256" key="5">
    <source>
        <dbReference type="ARBA" id="ARBA00022989"/>
    </source>
</evidence>
<evidence type="ECO:0000256" key="2">
    <source>
        <dbReference type="ARBA" id="ARBA00022448"/>
    </source>
</evidence>
<dbReference type="InterPro" id="IPR003445">
    <property type="entry name" value="Cat_transpt"/>
</dbReference>
<feature type="transmembrane region" description="Helical" evidence="8">
    <location>
        <begin position="44"/>
        <end position="63"/>
    </location>
</feature>
<name>A0ABP9UPQ4_9BACT</name>
<feature type="transmembrane region" description="Helical" evidence="8">
    <location>
        <begin position="370"/>
        <end position="393"/>
    </location>
</feature>
<keyword evidence="4 8" id="KW-0812">Transmembrane</keyword>
<keyword evidence="5 8" id="KW-1133">Transmembrane helix</keyword>
<keyword evidence="10" id="KW-1185">Reference proteome</keyword>
<feature type="transmembrane region" description="Helical" evidence="8">
    <location>
        <begin position="106"/>
        <end position="127"/>
    </location>
</feature>
<accession>A0ABP9UPQ4</accession>
<evidence type="ECO:0000313" key="10">
    <source>
        <dbReference type="Proteomes" id="UP001476282"/>
    </source>
</evidence>
<gene>
    <name evidence="9" type="primary">ktrB</name>
    <name evidence="9" type="ORF">Hsar01_02554</name>
</gene>
<feature type="transmembrane region" description="Helical" evidence="8">
    <location>
        <begin position="75"/>
        <end position="94"/>
    </location>
</feature>
<sequence length="585" mass="63385">MTLSPRSVRILNLTALVFGIATCGLLVHEIGWDISRHSRERDSLLTAILAFGILATETLRLIGVRTERRKWRSRVTFLAIPFIALLEIFFSEWLRDVGASGSAVRSLGLFLLAISQLTLVGDTLLRFVRLTSEGRFRKIPPALLVVGTFLLAILIGAGLLMTPNATTRGIGWIDALFTSTSAVCVTGLATLDTSADFTFTGQAIILALIQIGGLGVMTLAYFLTVMSGQGIGLRDRALLGEILSESNIHQVGRVVSRIVGITVISEGIGTLLLYLCWRNESSLDSPFWQALFHAISAFCNAGFSTLSAGMMNPVAIDDHAAQSVIMALIIIGGLGFVVAGQIHHVVIAPLRKNQLIPWRRTRHQRHRVPVHVRLVLITTTALLVGGAVGFWVLDVTLKEPAGRVWTAVFNSVTARTAGFNVSDMGALPASAVVLMCFLMVIGGSPGGTAGGVRTTTFALSLLELQRLVRGRSDVHFGGRRMPRAVMERCHVTIFLSLLWILVSTLFVAAAQPRMHFDDVLFECVSAFATVGLSRGITAELGTFSQIVIMLSMLIGRIGILTFAFTLAGSPRPHHYRYPEARLPLN</sequence>
<evidence type="ECO:0000256" key="4">
    <source>
        <dbReference type="ARBA" id="ARBA00022692"/>
    </source>
</evidence>